<dbReference type="EMBL" id="LTDL01000031">
    <property type="protein sequence ID" value="OAG30424.1"/>
    <property type="molecule type" value="Genomic_DNA"/>
</dbReference>
<dbReference type="Proteomes" id="UP000185944">
    <property type="component" value="Unassembled WGS sequence"/>
</dbReference>
<dbReference type="AlphaFoldDB" id="A0A177EEN5"/>
<proteinExistence type="predicted"/>
<evidence type="ECO:0000313" key="2">
    <source>
        <dbReference type="EMBL" id="OAG30424.1"/>
    </source>
</evidence>
<feature type="signal peptide" evidence="1">
    <location>
        <begin position="1"/>
        <end position="34"/>
    </location>
</feature>
<dbReference type="RefSeq" id="XP_067544684.1">
    <property type="nucleotide sequence ID" value="XM_067689645.1"/>
</dbReference>
<accession>A0A177EEN5</accession>
<evidence type="ECO:0000313" key="3">
    <source>
        <dbReference type="Proteomes" id="UP000185944"/>
    </source>
</evidence>
<comment type="caution">
    <text evidence="2">The sequence shown here is derived from an EMBL/GenBank/DDBJ whole genome shotgun (WGS) entry which is preliminary data.</text>
</comment>
<organism evidence="2 3">
    <name type="scientific">Nematocida displodere</name>
    <dbReference type="NCBI Taxonomy" id="1805483"/>
    <lineage>
        <taxon>Eukaryota</taxon>
        <taxon>Fungi</taxon>
        <taxon>Fungi incertae sedis</taxon>
        <taxon>Microsporidia</taxon>
        <taxon>Nematocida</taxon>
    </lineage>
</organism>
<sequence>MRPVQVDLPSSGLVGKKLWMSLFVLLGTVNNCSGGVISSKNSVVLNRTRITDQTIEFFNKSSHPLEVRKIKSETYIEKQQNSCNRKIFIREYTLEEIPAKIDPGISLGDLVISGGESPSGISTYKTGVIARIGKLLNMLRSGYIQRLDLESFDMFFGLFPRLNRAKKFFNIGRGLTLNNVSPSFVNWLGNSYSFAKCKRTTFVLTLHSCPNIISLSCLDSLGFRTISKLEVTDMQQLQYINCRLLRTRQVTRCLTLTNLRNTVVSIETRQAIGGVGWNILEVNVSLWKTIFSMHHDVYIESVFLVMDSPEVTNIVDNSVSALPSVCANCCFIKLPSNVVAMTLELVKSILGFVCANFKNLCKVRVISFRGPLDKFIEFHKQLDPIYMPTLPMLTEFMIGRYRCRLYTPLYPLTTNVITISYPGVPEYDGDENENENEEATTLL</sequence>
<dbReference type="VEuPathDB" id="MicrosporidiaDB:NEDG_02227"/>
<name>A0A177EEN5_9MICR</name>
<feature type="chain" id="PRO_5008060325" evidence="1">
    <location>
        <begin position="35"/>
        <end position="443"/>
    </location>
</feature>
<keyword evidence="1" id="KW-0732">Signal</keyword>
<protein>
    <submittedName>
        <fullName evidence="2">Uncharacterized protein</fullName>
    </submittedName>
</protein>
<dbReference type="GeneID" id="93648577"/>
<evidence type="ECO:0000256" key="1">
    <source>
        <dbReference type="SAM" id="SignalP"/>
    </source>
</evidence>
<reference evidence="2 3" key="1">
    <citation type="submission" date="2016-02" db="EMBL/GenBank/DDBJ databases">
        <title>Discovery of a natural microsporidian pathogen with a broad tissue tropism in Caenorhabditis elegans.</title>
        <authorList>
            <person name="Luallen R.J."/>
            <person name="Reinke A.W."/>
            <person name="Tong L."/>
            <person name="Botts M.R."/>
            <person name="Felix M.-A."/>
            <person name="Troemel E.R."/>
        </authorList>
    </citation>
    <scope>NUCLEOTIDE SEQUENCE [LARGE SCALE GENOMIC DNA]</scope>
    <source>
        <strain evidence="2 3">JUm2807</strain>
    </source>
</reference>
<gene>
    <name evidence="2" type="ORF">NEDG_02227</name>
</gene>
<keyword evidence="3" id="KW-1185">Reference proteome</keyword>